<gene>
    <name evidence="1" type="ORF">MNBD_ALPHA03-1689</name>
</gene>
<protein>
    <submittedName>
        <fullName evidence="1">Uncharacterized protein</fullName>
    </submittedName>
</protein>
<dbReference type="EMBL" id="UOFW01000172">
    <property type="protein sequence ID" value="VAX06627.1"/>
    <property type="molecule type" value="Genomic_DNA"/>
</dbReference>
<sequence>MLIVTSPAKKLNFSEDVTRSGWSVPIFL</sequence>
<reference evidence="1" key="1">
    <citation type="submission" date="2018-06" db="EMBL/GenBank/DDBJ databases">
        <authorList>
            <person name="Zhirakovskaya E."/>
        </authorList>
    </citation>
    <scope>NUCLEOTIDE SEQUENCE</scope>
</reference>
<dbReference type="AlphaFoldDB" id="A0A3B1BPP1"/>
<evidence type="ECO:0000313" key="1">
    <source>
        <dbReference type="EMBL" id="VAX06627.1"/>
    </source>
</evidence>
<feature type="non-terminal residue" evidence="1">
    <location>
        <position position="28"/>
    </location>
</feature>
<organism evidence="1">
    <name type="scientific">hydrothermal vent metagenome</name>
    <dbReference type="NCBI Taxonomy" id="652676"/>
    <lineage>
        <taxon>unclassified sequences</taxon>
        <taxon>metagenomes</taxon>
        <taxon>ecological metagenomes</taxon>
    </lineage>
</organism>
<name>A0A3B1BPP1_9ZZZZ</name>
<proteinExistence type="predicted"/>
<accession>A0A3B1BPP1</accession>